<dbReference type="Proteomes" id="UP000182584">
    <property type="component" value="Unassembled WGS sequence"/>
</dbReference>
<dbReference type="Pfam" id="PF09848">
    <property type="entry name" value="SLFN-g3_helicase"/>
    <property type="match status" value="1"/>
</dbReference>
<sequence length="549" mass="64650">MNNSEATKENLYVITNHKFPSDSYGEDDYLGNWPMLYILENGDKVYIGESTNVAERMKQHYNNKEKREFNKVHFIYSGRFNQSVTFDYESKLIQFVSADGKYTITNKNDGIANKNYFSKPEYDETFEALWNKLRSYNLAEHTLEYIKNSEFYKYSPFKELNKDQKILADDIIREIREGKELPIVVEGRPGTGKTIVAVYLMKYLRDYEDEKVHRFPFREKKMGLIIPQTSLRSTLKSLFKKIEGLAAKDVIGASEAVKAGEWDILFVDEAQKLQVRRSIVGYQAYDNNNKKLGLPSDATELDWILKISKTPVFFFDPDQLSGPSGTTIEVFQDKVKMELSRRRRITAYLTHFLRMQMRVKGGEEYINYVNDILHNVDVPRKTFDDYDFKIFTHFADFNKELYVKEKDMELCRMLAGYAWEWKTKNDKTAYDIEIEGVKKRWNHCLNNWINSDGALDEVGCIHTSAGYDLNYAFVILGNDIKYDDEKGRIYVDRSNYYDKRGKQSASDEELDLYIKNIYYVLMTRGIRGTYLYVCDEKLRNYFMKYVEEF</sequence>
<dbReference type="InterPro" id="IPR027417">
    <property type="entry name" value="P-loop_NTPase"/>
</dbReference>
<dbReference type="RefSeq" id="WP_074759059.1">
    <property type="nucleotide sequence ID" value="NZ_FOGJ01000049.1"/>
</dbReference>
<feature type="domain" description="GIY-YIG" evidence="1">
    <location>
        <begin position="32"/>
        <end position="104"/>
    </location>
</feature>
<evidence type="ECO:0000313" key="2">
    <source>
        <dbReference type="EMBL" id="SES42529.1"/>
    </source>
</evidence>
<dbReference type="PROSITE" id="PS50164">
    <property type="entry name" value="GIY_YIG"/>
    <property type="match status" value="1"/>
</dbReference>
<evidence type="ECO:0000313" key="3">
    <source>
        <dbReference type="Proteomes" id="UP000182584"/>
    </source>
</evidence>
<dbReference type="OrthoDB" id="3193269at2"/>
<gene>
    <name evidence="2" type="ORF">SAMN04487884_1494</name>
</gene>
<dbReference type="EMBL" id="FOGJ01000049">
    <property type="protein sequence ID" value="SES42529.1"/>
    <property type="molecule type" value="Genomic_DNA"/>
</dbReference>
<dbReference type="CDD" id="cd10439">
    <property type="entry name" value="GIY-YIG_COG3410"/>
    <property type="match status" value="1"/>
</dbReference>
<dbReference type="Pfam" id="PF01541">
    <property type="entry name" value="GIY-YIG"/>
    <property type="match status" value="1"/>
</dbReference>
<protein>
    <recommendedName>
        <fullName evidence="1">GIY-YIG domain-containing protein</fullName>
    </recommendedName>
</protein>
<dbReference type="AlphaFoldDB" id="A0A1H9X8X8"/>
<dbReference type="Gene3D" id="3.40.50.300">
    <property type="entry name" value="P-loop containing nucleotide triphosphate hydrolases"/>
    <property type="match status" value="1"/>
</dbReference>
<proteinExistence type="predicted"/>
<name>A0A1H9X8X8_BUTFI</name>
<organism evidence="2 3">
    <name type="scientific">Butyrivibrio fibrisolvens</name>
    <dbReference type="NCBI Taxonomy" id="831"/>
    <lineage>
        <taxon>Bacteria</taxon>
        <taxon>Bacillati</taxon>
        <taxon>Bacillota</taxon>
        <taxon>Clostridia</taxon>
        <taxon>Lachnospirales</taxon>
        <taxon>Lachnospiraceae</taxon>
        <taxon>Butyrivibrio</taxon>
    </lineage>
</organism>
<evidence type="ECO:0000259" key="1">
    <source>
        <dbReference type="PROSITE" id="PS50164"/>
    </source>
</evidence>
<reference evidence="2 3" key="1">
    <citation type="submission" date="2016-10" db="EMBL/GenBank/DDBJ databases">
        <authorList>
            <person name="de Groot N.N."/>
        </authorList>
    </citation>
    <scope>NUCLEOTIDE SEQUENCE [LARGE SCALE GENOMIC DNA]</scope>
    <source>
        <strain evidence="2 3">AR40</strain>
    </source>
</reference>
<dbReference type="InterPro" id="IPR018647">
    <property type="entry name" value="SLFN_3-like_DNA/RNA_helicase"/>
</dbReference>
<accession>A0A1H9X8X8</accession>
<dbReference type="InterPro" id="IPR000305">
    <property type="entry name" value="GIY-YIG_endonuc"/>
</dbReference>
<dbReference type="SUPFAM" id="SSF52540">
    <property type="entry name" value="P-loop containing nucleoside triphosphate hydrolases"/>
    <property type="match status" value="1"/>
</dbReference>